<feature type="region of interest" description="Disordered" evidence="7">
    <location>
        <begin position="109"/>
        <end position="150"/>
    </location>
</feature>
<dbReference type="FunFam" id="1.20.5.170:FF:000020">
    <property type="entry name" value="BZIP transcription factor"/>
    <property type="match status" value="1"/>
</dbReference>
<evidence type="ECO:0000256" key="4">
    <source>
        <dbReference type="ARBA" id="ARBA00023125"/>
    </source>
</evidence>
<evidence type="ECO:0000256" key="2">
    <source>
        <dbReference type="ARBA" id="ARBA00007163"/>
    </source>
</evidence>
<evidence type="ECO:0000313" key="9">
    <source>
        <dbReference type="EnsemblPlants" id="Kaladp0020s0197.1.v1.1"/>
    </source>
</evidence>
<evidence type="ECO:0000256" key="5">
    <source>
        <dbReference type="ARBA" id="ARBA00023163"/>
    </source>
</evidence>
<dbReference type="EnsemblPlants" id="Kaladp0020s0197.1.v1.1">
    <property type="protein sequence ID" value="Kaladp0020s0197.1.v1.1"/>
    <property type="gene ID" value="Kaladp0020s0197.v1.1"/>
</dbReference>
<keyword evidence="3" id="KW-0805">Transcription regulation</keyword>
<proteinExistence type="inferred from homology"/>
<evidence type="ECO:0000259" key="8">
    <source>
        <dbReference type="PROSITE" id="PS50217"/>
    </source>
</evidence>
<dbReference type="Gene3D" id="1.20.5.170">
    <property type="match status" value="1"/>
</dbReference>
<dbReference type="GO" id="GO:0003700">
    <property type="term" value="F:DNA-binding transcription factor activity"/>
    <property type="evidence" value="ECO:0007669"/>
    <property type="project" value="InterPro"/>
</dbReference>
<evidence type="ECO:0000256" key="3">
    <source>
        <dbReference type="ARBA" id="ARBA00023015"/>
    </source>
</evidence>
<comment type="subcellular location">
    <subcellularLocation>
        <location evidence="1">Nucleus</location>
    </subcellularLocation>
</comment>
<protein>
    <recommendedName>
        <fullName evidence="8">BZIP domain-containing protein</fullName>
    </recommendedName>
</protein>
<feature type="domain" description="BZIP" evidence="8">
    <location>
        <begin position="203"/>
        <end position="266"/>
    </location>
</feature>
<evidence type="ECO:0000256" key="7">
    <source>
        <dbReference type="SAM" id="MobiDB-lite"/>
    </source>
</evidence>
<dbReference type="Proteomes" id="UP000594263">
    <property type="component" value="Unplaced"/>
</dbReference>
<feature type="compositionally biased region" description="Polar residues" evidence="7">
    <location>
        <begin position="141"/>
        <end position="150"/>
    </location>
</feature>
<sequence length="344" mass="37113">MDPSLFPVDDVSVTDPVAWPTPVMNRSSSEWAFQRFLDDVLRPEDSDNRITITSTNTNNSSDEVVEIADPHRLTGSSSSASAPTNPDDYHAALKRQLDLACAAVALSRKASASPEPASSGTGTAVPRASLPANGGSIATGAPNSSSSTQVKDWGTVDFAVSNEKPKLPAVQVKSSTSGSSRDQSEDDELDGEAETTENMGRTDDKRARRMLSNRESARRSRRRKQEHMSELETQAAQLRVEHSSLLKNLNESNQKYTEASVNLRVLKADVETLRAKVMMAEEKVKRLTGVNTLQHFPDVPLVSMPFNGNLLTSIPSSMLPGSNHLSNLPTAAPTYKSSAPNLGP</sequence>
<dbReference type="InterPro" id="IPR004827">
    <property type="entry name" value="bZIP"/>
</dbReference>
<evidence type="ECO:0000256" key="1">
    <source>
        <dbReference type="ARBA" id="ARBA00004123"/>
    </source>
</evidence>
<dbReference type="Gramene" id="Kaladp0020s0197.1.v1.1">
    <property type="protein sequence ID" value="Kaladp0020s0197.1.v1.1"/>
    <property type="gene ID" value="Kaladp0020s0197.v1.1"/>
</dbReference>
<name>A0A7N0T3E7_KALFE</name>
<dbReference type="InterPro" id="IPR020983">
    <property type="entry name" value="Basic_leucine-zipper_C"/>
</dbReference>
<reference evidence="9" key="1">
    <citation type="submission" date="2021-01" db="UniProtKB">
        <authorList>
            <consortium name="EnsemblPlants"/>
        </authorList>
    </citation>
    <scope>IDENTIFICATION</scope>
</reference>
<dbReference type="GO" id="GO:0003677">
    <property type="term" value="F:DNA binding"/>
    <property type="evidence" value="ECO:0007669"/>
    <property type="project" value="UniProtKB-KW"/>
</dbReference>
<dbReference type="GO" id="GO:0046983">
    <property type="term" value="F:protein dimerization activity"/>
    <property type="evidence" value="ECO:0007669"/>
    <property type="project" value="UniProtKB-ARBA"/>
</dbReference>
<dbReference type="AlphaFoldDB" id="A0A7N0T3E7"/>
<feature type="compositionally biased region" description="Acidic residues" evidence="7">
    <location>
        <begin position="184"/>
        <end position="195"/>
    </location>
</feature>
<keyword evidence="10" id="KW-1185">Reference proteome</keyword>
<feature type="region of interest" description="Disordered" evidence="7">
    <location>
        <begin position="167"/>
        <end position="231"/>
    </location>
</feature>
<feature type="region of interest" description="Disordered" evidence="7">
    <location>
        <begin position="325"/>
        <end position="344"/>
    </location>
</feature>
<dbReference type="Pfam" id="PF12498">
    <property type="entry name" value="bZIP_C"/>
    <property type="match status" value="1"/>
</dbReference>
<dbReference type="PANTHER" id="PTHR46408:SF10">
    <property type="entry name" value="BASIC LEUCINE ZIPPER 63"/>
    <property type="match status" value="1"/>
</dbReference>
<evidence type="ECO:0000313" key="10">
    <source>
        <dbReference type="Proteomes" id="UP000594263"/>
    </source>
</evidence>
<keyword evidence="4" id="KW-0238">DNA-binding</keyword>
<dbReference type="GO" id="GO:0005634">
    <property type="term" value="C:nucleus"/>
    <property type="evidence" value="ECO:0007669"/>
    <property type="project" value="UniProtKB-SubCell"/>
</dbReference>
<dbReference type="PROSITE" id="PS00036">
    <property type="entry name" value="BZIP_BASIC"/>
    <property type="match status" value="1"/>
</dbReference>
<dbReference type="PANTHER" id="PTHR46408">
    <property type="entry name" value="BASIC LEUCINE ZIPPER 63"/>
    <property type="match status" value="1"/>
</dbReference>
<comment type="similarity">
    <text evidence="2">Belongs to the bZIP family.</text>
</comment>
<evidence type="ECO:0000256" key="6">
    <source>
        <dbReference type="ARBA" id="ARBA00023242"/>
    </source>
</evidence>
<dbReference type="InterPro" id="IPR046347">
    <property type="entry name" value="bZIP_sf"/>
</dbReference>
<organism evidence="9 10">
    <name type="scientific">Kalanchoe fedtschenkoi</name>
    <name type="common">Lavender scallops</name>
    <name type="synonym">South American air plant</name>
    <dbReference type="NCBI Taxonomy" id="63787"/>
    <lineage>
        <taxon>Eukaryota</taxon>
        <taxon>Viridiplantae</taxon>
        <taxon>Streptophyta</taxon>
        <taxon>Embryophyta</taxon>
        <taxon>Tracheophyta</taxon>
        <taxon>Spermatophyta</taxon>
        <taxon>Magnoliopsida</taxon>
        <taxon>eudicotyledons</taxon>
        <taxon>Gunneridae</taxon>
        <taxon>Pentapetalae</taxon>
        <taxon>Saxifragales</taxon>
        <taxon>Crassulaceae</taxon>
        <taxon>Kalanchoe</taxon>
    </lineage>
</organism>
<feature type="compositionally biased region" description="Polar residues" evidence="7">
    <location>
        <begin position="172"/>
        <end position="181"/>
    </location>
</feature>
<accession>A0A7N0T3E7</accession>
<dbReference type="OMA" id="NTSEWAF"/>
<dbReference type="Pfam" id="PF00170">
    <property type="entry name" value="bZIP_1"/>
    <property type="match status" value="1"/>
</dbReference>
<dbReference type="SMART" id="SM00338">
    <property type="entry name" value="BRLZ"/>
    <property type="match status" value="1"/>
</dbReference>
<dbReference type="SUPFAM" id="SSF57959">
    <property type="entry name" value="Leucine zipper domain"/>
    <property type="match status" value="1"/>
</dbReference>
<dbReference type="PROSITE" id="PS50217">
    <property type="entry name" value="BZIP"/>
    <property type="match status" value="1"/>
</dbReference>
<keyword evidence="6" id="KW-0539">Nucleus</keyword>
<keyword evidence="5" id="KW-0804">Transcription</keyword>